<accession>G7I3P0</accession>
<proteinExistence type="predicted"/>
<name>G7I3P0_MEDTR</name>
<evidence type="ECO:0000313" key="3">
    <source>
        <dbReference type="EnsemblPlants" id="AES60183"/>
    </source>
</evidence>
<keyword evidence="1 2" id="KW-0812">Transmembrane</keyword>
<dbReference type="Proteomes" id="UP000002051">
    <property type="component" value="Unassembled WGS sequence"/>
</dbReference>
<dbReference type="STRING" id="3880.G7I3P0"/>
<organism evidence="2 4">
    <name type="scientific">Medicago truncatula</name>
    <name type="common">Barrel medic</name>
    <name type="synonym">Medicago tribuloides</name>
    <dbReference type="NCBI Taxonomy" id="3880"/>
    <lineage>
        <taxon>Eukaryota</taxon>
        <taxon>Viridiplantae</taxon>
        <taxon>Streptophyta</taxon>
        <taxon>Embryophyta</taxon>
        <taxon>Tracheophyta</taxon>
        <taxon>Spermatophyta</taxon>
        <taxon>Magnoliopsida</taxon>
        <taxon>eudicotyledons</taxon>
        <taxon>Gunneridae</taxon>
        <taxon>Pentapetalae</taxon>
        <taxon>rosids</taxon>
        <taxon>fabids</taxon>
        <taxon>Fabales</taxon>
        <taxon>Fabaceae</taxon>
        <taxon>Papilionoideae</taxon>
        <taxon>50 kb inversion clade</taxon>
        <taxon>NPAAA clade</taxon>
        <taxon>Hologalegina</taxon>
        <taxon>IRL clade</taxon>
        <taxon>Trifolieae</taxon>
        <taxon>Medicago</taxon>
    </lineage>
</organism>
<sequence>MTRSQINENFIDKTFFFFFFWCIDKTFTIVANILFRIIPTTFEEKEAFTYYKDGAI</sequence>
<feature type="transmembrane region" description="Helical" evidence="1">
    <location>
        <begin position="15"/>
        <end position="35"/>
    </location>
</feature>
<keyword evidence="1" id="KW-1133">Transmembrane helix</keyword>
<dbReference type="HOGENOM" id="CLU_206149_0_0_1"/>
<reference evidence="2 4" key="1">
    <citation type="journal article" date="2011" name="Nature">
        <title>The Medicago genome provides insight into the evolution of rhizobial symbioses.</title>
        <authorList>
            <person name="Young N.D."/>
            <person name="Debelle F."/>
            <person name="Oldroyd G.E."/>
            <person name="Geurts R."/>
            <person name="Cannon S.B."/>
            <person name="Udvardi M.K."/>
            <person name="Benedito V.A."/>
            <person name="Mayer K.F."/>
            <person name="Gouzy J."/>
            <person name="Schoof H."/>
            <person name="Van de Peer Y."/>
            <person name="Proost S."/>
            <person name="Cook D.R."/>
            <person name="Meyers B.C."/>
            <person name="Spannagl M."/>
            <person name="Cheung F."/>
            <person name="De Mita S."/>
            <person name="Krishnakumar V."/>
            <person name="Gundlach H."/>
            <person name="Zhou S."/>
            <person name="Mudge J."/>
            <person name="Bharti A.K."/>
            <person name="Murray J.D."/>
            <person name="Naoumkina M.A."/>
            <person name="Rosen B."/>
            <person name="Silverstein K.A."/>
            <person name="Tang H."/>
            <person name="Rombauts S."/>
            <person name="Zhao P.X."/>
            <person name="Zhou P."/>
            <person name="Barbe V."/>
            <person name="Bardou P."/>
            <person name="Bechner M."/>
            <person name="Bellec A."/>
            <person name="Berger A."/>
            <person name="Berges H."/>
            <person name="Bidwell S."/>
            <person name="Bisseling T."/>
            <person name="Choisne N."/>
            <person name="Couloux A."/>
            <person name="Denny R."/>
            <person name="Deshpande S."/>
            <person name="Dai X."/>
            <person name="Doyle J.J."/>
            <person name="Dudez A.M."/>
            <person name="Farmer A.D."/>
            <person name="Fouteau S."/>
            <person name="Franken C."/>
            <person name="Gibelin C."/>
            <person name="Gish J."/>
            <person name="Goldstein S."/>
            <person name="Gonzalez A.J."/>
            <person name="Green P.J."/>
            <person name="Hallab A."/>
            <person name="Hartog M."/>
            <person name="Hua A."/>
            <person name="Humphray S.J."/>
            <person name="Jeong D.H."/>
            <person name="Jing Y."/>
            <person name="Jocker A."/>
            <person name="Kenton S.M."/>
            <person name="Kim D.J."/>
            <person name="Klee K."/>
            <person name="Lai H."/>
            <person name="Lang C."/>
            <person name="Lin S."/>
            <person name="Macmil S.L."/>
            <person name="Magdelenat G."/>
            <person name="Matthews L."/>
            <person name="McCorrison J."/>
            <person name="Monaghan E.L."/>
            <person name="Mun J.H."/>
            <person name="Najar F.Z."/>
            <person name="Nicholson C."/>
            <person name="Noirot C."/>
            <person name="O'Bleness M."/>
            <person name="Paule C.R."/>
            <person name="Poulain J."/>
            <person name="Prion F."/>
            <person name="Qin B."/>
            <person name="Qu C."/>
            <person name="Retzel E.F."/>
            <person name="Riddle C."/>
            <person name="Sallet E."/>
            <person name="Samain S."/>
            <person name="Samson N."/>
            <person name="Sanders I."/>
            <person name="Saurat O."/>
            <person name="Scarpelli C."/>
            <person name="Schiex T."/>
            <person name="Segurens B."/>
            <person name="Severin A.J."/>
            <person name="Sherrier D.J."/>
            <person name="Shi R."/>
            <person name="Sims S."/>
            <person name="Singer S.R."/>
            <person name="Sinharoy S."/>
            <person name="Sterck L."/>
            <person name="Viollet A."/>
            <person name="Wang B.B."/>
            <person name="Wang K."/>
            <person name="Wang M."/>
            <person name="Wang X."/>
            <person name="Warfsmann J."/>
            <person name="Weissenbach J."/>
            <person name="White D.D."/>
            <person name="White J.D."/>
            <person name="Wiley G.B."/>
            <person name="Wincker P."/>
            <person name="Xing Y."/>
            <person name="Yang L."/>
            <person name="Yao Z."/>
            <person name="Ying F."/>
            <person name="Zhai J."/>
            <person name="Zhou L."/>
            <person name="Zuber A."/>
            <person name="Denarie J."/>
            <person name="Dixon R.A."/>
            <person name="May G.D."/>
            <person name="Schwartz D.C."/>
            <person name="Rogers J."/>
            <person name="Quetier F."/>
            <person name="Town C.D."/>
            <person name="Roe B.A."/>
        </authorList>
    </citation>
    <scope>NUCLEOTIDE SEQUENCE [LARGE SCALE GENOMIC DNA]</scope>
    <source>
        <strain evidence="2">A17</strain>
        <strain evidence="3 4">cv. Jemalong A17</strain>
    </source>
</reference>
<dbReference type="EMBL" id="CM001217">
    <property type="protein sequence ID" value="AES60183.1"/>
    <property type="molecule type" value="Genomic_DNA"/>
</dbReference>
<gene>
    <name evidence="2" type="ordered locus">MTR_1g041800</name>
</gene>
<reference evidence="2 4" key="2">
    <citation type="journal article" date="2014" name="BMC Genomics">
        <title>An improved genome release (version Mt4.0) for the model legume Medicago truncatula.</title>
        <authorList>
            <person name="Tang H."/>
            <person name="Krishnakumar V."/>
            <person name="Bidwell S."/>
            <person name="Rosen B."/>
            <person name="Chan A."/>
            <person name="Zhou S."/>
            <person name="Gentzbittel L."/>
            <person name="Childs K.L."/>
            <person name="Yandell M."/>
            <person name="Gundlach H."/>
            <person name="Mayer K.F."/>
            <person name="Schwartz D.C."/>
            <person name="Town C.D."/>
        </authorList>
    </citation>
    <scope>GENOME REANNOTATION</scope>
    <source>
        <strain evidence="3 4">cv. Jemalong A17</strain>
    </source>
</reference>
<evidence type="ECO:0000256" key="1">
    <source>
        <dbReference type="SAM" id="Phobius"/>
    </source>
</evidence>
<dbReference type="EnsemblPlants" id="AES60183">
    <property type="protein sequence ID" value="AES60183"/>
    <property type="gene ID" value="MTR_1g041800"/>
</dbReference>
<keyword evidence="4" id="KW-1185">Reference proteome</keyword>
<evidence type="ECO:0000313" key="4">
    <source>
        <dbReference type="Proteomes" id="UP000002051"/>
    </source>
</evidence>
<dbReference type="AlphaFoldDB" id="G7I3P0"/>
<dbReference type="PaxDb" id="3880-AES60183"/>
<keyword evidence="1" id="KW-0472">Membrane</keyword>
<protein>
    <submittedName>
        <fullName evidence="2">Transmembrane protein, putative</fullName>
    </submittedName>
</protein>
<evidence type="ECO:0000313" key="2">
    <source>
        <dbReference type="EMBL" id="AES60183.1"/>
    </source>
</evidence>
<reference evidence="3" key="3">
    <citation type="submission" date="2015-04" db="UniProtKB">
        <authorList>
            <consortium name="EnsemblPlants"/>
        </authorList>
    </citation>
    <scope>IDENTIFICATION</scope>
    <source>
        <strain evidence="3">cv. Jemalong A17</strain>
    </source>
</reference>